<gene>
    <name evidence="10" type="ORF">FHX46_003828</name>
</gene>
<dbReference type="InterPro" id="IPR036589">
    <property type="entry name" value="HCY_dom_sf"/>
</dbReference>
<keyword evidence="8" id="KW-0479">Metal-binding</keyword>
<dbReference type="InterPro" id="IPR029041">
    <property type="entry name" value="FAD-linked_oxidoreductase-like"/>
</dbReference>
<dbReference type="Pfam" id="PF02219">
    <property type="entry name" value="MTHFR"/>
    <property type="match status" value="1"/>
</dbReference>
<evidence type="ECO:0000313" key="11">
    <source>
        <dbReference type="Proteomes" id="UP000754495"/>
    </source>
</evidence>
<dbReference type="Proteomes" id="UP000754495">
    <property type="component" value="Unassembled WGS sequence"/>
</dbReference>
<dbReference type="RefSeq" id="WP_167116833.1">
    <property type="nucleotide sequence ID" value="NZ_JAANOU010000001.1"/>
</dbReference>
<keyword evidence="11" id="KW-1185">Reference proteome</keyword>
<dbReference type="SUPFAM" id="SSF82282">
    <property type="entry name" value="Homocysteine S-methyltransferase"/>
    <property type="match status" value="1"/>
</dbReference>
<evidence type="ECO:0000256" key="2">
    <source>
        <dbReference type="ARBA" id="ARBA00004777"/>
    </source>
</evidence>
<dbReference type="EMBL" id="JAANOU010000001">
    <property type="protein sequence ID" value="NIH81298.1"/>
    <property type="molecule type" value="Genomic_DNA"/>
</dbReference>
<protein>
    <submittedName>
        <fullName evidence="10">Homocysteine S-methyltransferase</fullName>
        <ecNumber evidence="10">2.1.1.10</ecNumber>
    </submittedName>
</protein>
<comment type="caution">
    <text evidence="10">The sequence shown here is derived from an EMBL/GenBank/DDBJ whole genome shotgun (WGS) entry which is preliminary data.</text>
</comment>
<reference evidence="10 11" key="1">
    <citation type="submission" date="2020-03" db="EMBL/GenBank/DDBJ databases">
        <title>Sequencing the genomes of 1000 actinobacteria strains.</title>
        <authorList>
            <person name="Klenk H.-P."/>
        </authorList>
    </citation>
    <scope>NUCLEOTIDE SEQUENCE [LARGE SCALE GENOMIC DNA]</scope>
    <source>
        <strain evidence="10 11">DSM 45668</strain>
    </source>
</reference>
<feature type="binding site" evidence="8">
    <location>
        <position position="275"/>
    </location>
    <ligand>
        <name>Zn(2+)</name>
        <dbReference type="ChEBI" id="CHEBI:29105"/>
    </ligand>
</feature>
<dbReference type="InterPro" id="IPR003726">
    <property type="entry name" value="HCY_dom"/>
</dbReference>
<dbReference type="NCBIfam" id="NF006396">
    <property type="entry name" value="PRK08645.1"/>
    <property type="match status" value="1"/>
</dbReference>
<keyword evidence="5 8" id="KW-0808">Transferase</keyword>
<keyword evidence="7" id="KW-0560">Oxidoreductase</keyword>
<keyword evidence="4" id="KW-0285">Flavoprotein</keyword>
<feature type="domain" description="Hcy-binding" evidence="9">
    <location>
        <begin position="2"/>
        <end position="289"/>
    </location>
</feature>
<keyword evidence="8" id="KW-0862">Zinc</keyword>
<proteinExistence type="predicted"/>
<evidence type="ECO:0000256" key="4">
    <source>
        <dbReference type="ARBA" id="ARBA00022630"/>
    </source>
</evidence>
<evidence type="ECO:0000313" key="10">
    <source>
        <dbReference type="EMBL" id="NIH81298.1"/>
    </source>
</evidence>
<dbReference type="EC" id="2.1.1.10" evidence="10"/>
<dbReference type="SUPFAM" id="SSF51730">
    <property type="entry name" value="FAD-linked oxidoreductase"/>
    <property type="match status" value="1"/>
</dbReference>
<dbReference type="Pfam" id="PF02574">
    <property type="entry name" value="S-methyl_trans"/>
    <property type="match status" value="1"/>
</dbReference>
<keyword evidence="6" id="KW-0274">FAD</keyword>
<organism evidence="10 11">
    <name type="scientific">Amycolatopsis viridis</name>
    <dbReference type="NCBI Taxonomy" id="185678"/>
    <lineage>
        <taxon>Bacteria</taxon>
        <taxon>Bacillati</taxon>
        <taxon>Actinomycetota</taxon>
        <taxon>Actinomycetes</taxon>
        <taxon>Pseudonocardiales</taxon>
        <taxon>Pseudonocardiaceae</taxon>
        <taxon>Amycolatopsis</taxon>
    </lineage>
</organism>
<evidence type="ECO:0000256" key="7">
    <source>
        <dbReference type="ARBA" id="ARBA00023002"/>
    </source>
</evidence>
<dbReference type="Gene3D" id="3.20.20.220">
    <property type="match status" value="1"/>
</dbReference>
<comment type="cofactor">
    <cofactor evidence="8">
        <name>Zn(2+)</name>
        <dbReference type="ChEBI" id="CHEBI:29105"/>
    </cofactor>
</comment>
<evidence type="ECO:0000256" key="3">
    <source>
        <dbReference type="ARBA" id="ARBA00022603"/>
    </source>
</evidence>
<feature type="binding site" evidence="8">
    <location>
        <position position="274"/>
    </location>
    <ligand>
        <name>Zn(2+)</name>
        <dbReference type="ChEBI" id="CHEBI:29105"/>
    </ligand>
</feature>
<evidence type="ECO:0000256" key="1">
    <source>
        <dbReference type="ARBA" id="ARBA00001974"/>
    </source>
</evidence>
<dbReference type="Gene3D" id="3.20.20.330">
    <property type="entry name" value="Homocysteine-binding-like domain"/>
    <property type="match status" value="1"/>
</dbReference>
<name>A0ABX0SXP1_9PSEU</name>
<dbReference type="PANTHER" id="PTHR11103">
    <property type="entry name" value="SLR1189 PROTEIN"/>
    <property type="match status" value="1"/>
</dbReference>
<dbReference type="PROSITE" id="PS50970">
    <property type="entry name" value="HCY"/>
    <property type="match status" value="1"/>
</dbReference>
<dbReference type="GO" id="GO:0032259">
    <property type="term" value="P:methylation"/>
    <property type="evidence" value="ECO:0007669"/>
    <property type="project" value="UniProtKB-KW"/>
</dbReference>
<dbReference type="GO" id="GO:0008168">
    <property type="term" value="F:methyltransferase activity"/>
    <property type="evidence" value="ECO:0007669"/>
    <property type="project" value="UniProtKB-KW"/>
</dbReference>
<evidence type="ECO:0000259" key="9">
    <source>
        <dbReference type="PROSITE" id="PS50970"/>
    </source>
</evidence>
<evidence type="ECO:0000256" key="5">
    <source>
        <dbReference type="ARBA" id="ARBA00022679"/>
    </source>
</evidence>
<accession>A0ABX0SXP1</accession>
<dbReference type="PANTHER" id="PTHR11103:SF18">
    <property type="entry name" value="SLR1189 PROTEIN"/>
    <property type="match status" value="1"/>
</dbReference>
<evidence type="ECO:0000256" key="6">
    <source>
        <dbReference type="ARBA" id="ARBA00022827"/>
    </source>
</evidence>
<dbReference type="InterPro" id="IPR003171">
    <property type="entry name" value="Mehydrof_redctse-like"/>
</dbReference>
<feature type="binding site" evidence="8">
    <location>
        <position position="209"/>
    </location>
    <ligand>
        <name>Zn(2+)</name>
        <dbReference type="ChEBI" id="CHEBI:29105"/>
    </ligand>
</feature>
<keyword evidence="3 8" id="KW-0489">Methyltransferase</keyword>
<evidence type="ECO:0000256" key="8">
    <source>
        <dbReference type="PROSITE-ProRule" id="PRU00333"/>
    </source>
</evidence>
<sequence>MRGRFAEQLSERVLVFDGAMGTVLHVAGNSLDRALPELNLANPELVSTIHESYVAAGADVLLTNTFGANRLRLAEHGCSVSARDVNLAAVRLARQARRGVHRTIFVAGAVSPAVSAARRAGVRADERSGAVREQVQALVDGGVDLLVLETFGHLDELVEAVRVTAGVTDLPIVAQATFTAHGTTPGGETPRDVVKALSELPVTAIGANCTVGPQHMLAVLDELRDATDLPVGVHPNAGMPRRTGRRFTYPVARAHFGRYARRYAERGAAMIGGCCGTTPGHIREIVARLADLRPRETRPVAAAVPKPRPAPPRSPLARRLARPEFVLAAQITPRGEPEDATRLGGAGLALVRGNFGEALRLERAAGVDTITTVTAWDRSLAQLQADLLGAHAFGLRTVVCETGTPVPLGDYPGADGIWEVDSVGLIGLLAGLNAGRDHNGLTLATRTAFHIGARVNPGAEDADAELARTKAKIAAGAQFLITRPVYELDNLARMIAELSGVDIPVLVSIAPLSGFAEAEYLAYEVPDVAVPPRALSELEVAGERAAEVGLALAAELLDGARELVRGAVLVADEHPGKIESLLRQRKSSV</sequence>
<comment type="pathway">
    <text evidence="2">One-carbon metabolism; tetrahydrofolate interconversion.</text>
</comment>
<comment type="cofactor">
    <cofactor evidence="1">
        <name>FAD</name>
        <dbReference type="ChEBI" id="CHEBI:57692"/>
    </cofactor>
</comment>